<dbReference type="KEGG" id="gtt:GUITHDRAFT_101192"/>
<name>L1JYS9_GUITC</name>
<feature type="domain" description="Transcription initiation factor TFIID subunit 1 histone acetyltransferase" evidence="4">
    <location>
        <begin position="537"/>
        <end position="937"/>
    </location>
</feature>
<dbReference type="Pfam" id="PF12157">
    <property type="entry name" value="DUF3591"/>
    <property type="match status" value="1"/>
</dbReference>
<evidence type="ECO:0000256" key="2">
    <source>
        <dbReference type="ARBA" id="ARBA00023242"/>
    </source>
</evidence>
<dbReference type="STRING" id="905079.L1JYS9"/>
<feature type="compositionally biased region" description="Acidic residues" evidence="3">
    <location>
        <begin position="1224"/>
        <end position="1250"/>
    </location>
</feature>
<dbReference type="GeneID" id="17309874"/>
<dbReference type="OMA" id="KANACEY"/>
<feature type="region of interest" description="Disordered" evidence="3">
    <location>
        <begin position="1060"/>
        <end position="1120"/>
    </location>
</feature>
<feature type="compositionally biased region" description="Low complexity" evidence="3">
    <location>
        <begin position="100"/>
        <end position="110"/>
    </location>
</feature>
<evidence type="ECO:0000313" key="6">
    <source>
        <dbReference type="EnsemblProtists" id="EKX53494"/>
    </source>
</evidence>
<feature type="region of interest" description="Disordered" evidence="3">
    <location>
        <begin position="346"/>
        <end position="378"/>
    </location>
</feature>
<feature type="region of interest" description="Disordered" evidence="3">
    <location>
        <begin position="1271"/>
        <end position="1293"/>
    </location>
</feature>
<dbReference type="GO" id="GO:0005669">
    <property type="term" value="C:transcription factor TFIID complex"/>
    <property type="evidence" value="ECO:0007669"/>
    <property type="project" value="InterPro"/>
</dbReference>
<reference evidence="5 7" key="1">
    <citation type="journal article" date="2012" name="Nature">
        <title>Algal genomes reveal evolutionary mosaicism and the fate of nucleomorphs.</title>
        <authorList>
            <consortium name="DOE Joint Genome Institute"/>
            <person name="Curtis B.A."/>
            <person name="Tanifuji G."/>
            <person name="Burki F."/>
            <person name="Gruber A."/>
            <person name="Irimia M."/>
            <person name="Maruyama S."/>
            <person name="Arias M.C."/>
            <person name="Ball S.G."/>
            <person name="Gile G.H."/>
            <person name="Hirakawa Y."/>
            <person name="Hopkins J.F."/>
            <person name="Kuo A."/>
            <person name="Rensing S.A."/>
            <person name="Schmutz J."/>
            <person name="Symeonidi A."/>
            <person name="Elias M."/>
            <person name="Eveleigh R.J."/>
            <person name="Herman E.K."/>
            <person name="Klute M.J."/>
            <person name="Nakayama T."/>
            <person name="Obornik M."/>
            <person name="Reyes-Prieto A."/>
            <person name="Armbrust E.V."/>
            <person name="Aves S.J."/>
            <person name="Beiko R.G."/>
            <person name="Coutinho P."/>
            <person name="Dacks J.B."/>
            <person name="Durnford D.G."/>
            <person name="Fast N.M."/>
            <person name="Green B.R."/>
            <person name="Grisdale C.J."/>
            <person name="Hempel F."/>
            <person name="Henrissat B."/>
            <person name="Hoppner M.P."/>
            <person name="Ishida K."/>
            <person name="Kim E."/>
            <person name="Koreny L."/>
            <person name="Kroth P.G."/>
            <person name="Liu Y."/>
            <person name="Malik S.B."/>
            <person name="Maier U.G."/>
            <person name="McRose D."/>
            <person name="Mock T."/>
            <person name="Neilson J.A."/>
            <person name="Onodera N.T."/>
            <person name="Poole A.M."/>
            <person name="Pritham E.J."/>
            <person name="Richards T.A."/>
            <person name="Rocap G."/>
            <person name="Roy S.W."/>
            <person name="Sarai C."/>
            <person name="Schaack S."/>
            <person name="Shirato S."/>
            <person name="Slamovits C.H."/>
            <person name="Spencer D.F."/>
            <person name="Suzuki S."/>
            <person name="Worden A.Z."/>
            <person name="Zauner S."/>
            <person name="Barry K."/>
            <person name="Bell C."/>
            <person name="Bharti A.K."/>
            <person name="Crow J.A."/>
            <person name="Grimwood J."/>
            <person name="Kramer R."/>
            <person name="Lindquist E."/>
            <person name="Lucas S."/>
            <person name="Salamov A."/>
            <person name="McFadden G.I."/>
            <person name="Lane C.E."/>
            <person name="Keeling P.J."/>
            <person name="Gray M.W."/>
            <person name="Grigoriev I.V."/>
            <person name="Archibald J.M."/>
        </authorList>
    </citation>
    <scope>NUCLEOTIDE SEQUENCE</scope>
    <source>
        <strain evidence="5 7">CCMP2712</strain>
    </source>
</reference>
<dbReference type="PaxDb" id="55529-EKX53494"/>
<reference evidence="7" key="2">
    <citation type="submission" date="2012-11" db="EMBL/GenBank/DDBJ databases">
        <authorList>
            <person name="Kuo A."/>
            <person name="Curtis B.A."/>
            <person name="Tanifuji G."/>
            <person name="Burki F."/>
            <person name="Gruber A."/>
            <person name="Irimia M."/>
            <person name="Maruyama S."/>
            <person name="Arias M.C."/>
            <person name="Ball S.G."/>
            <person name="Gile G.H."/>
            <person name="Hirakawa Y."/>
            <person name="Hopkins J.F."/>
            <person name="Rensing S.A."/>
            <person name="Schmutz J."/>
            <person name="Symeonidi A."/>
            <person name="Elias M."/>
            <person name="Eveleigh R.J."/>
            <person name="Herman E.K."/>
            <person name="Klute M.J."/>
            <person name="Nakayama T."/>
            <person name="Obornik M."/>
            <person name="Reyes-Prieto A."/>
            <person name="Armbrust E.V."/>
            <person name="Aves S.J."/>
            <person name="Beiko R.G."/>
            <person name="Coutinho P."/>
            <person name="Dacks J.B."/>
            <person name="Durnford D.G."/>
            <person name="Fast N.M."/>
            <person name="Green B.R."/>
            <person name="Grisdale C."/>
            <person name="Hempe F."/>
            <person name="Henrissat B."/>
            <person name="Hoppner M.P."/>
            <person name="Ishida K.-I."/>
            <person name="Kim E."/>
            <person name="Koreny L."/>
            <person name="Kroth P.G."/>
            <person name="Liu Y."/>
            <person name="Malik S.-B."/>
            <person name="Maier U.G."/>
            <person name="McRose D."/>
            <person name="Mock T."/>
            <person name="Neilson J.A."/>
            <person name="Onodera N.T."/>
            <person name="Poole A.M."/>
            <person name="Pritham E.J."/>
            <person name="Richards T.A."/>
            <person name="Rocap G."/>
            <person name="Roy S.W."/>
            <person name="Sarai C."/>
            <person name="Schaack S."/>
            <person name="Shirato S."/>
            <person name="Slamovits C.H."/>
            <person name="Spencer D.F."/>
            <person name="Suzuki S."/>
            <person name="Worden A.Z."/>
            <person name="Zauner S."/>
            <person name="Barry K."/>
            <person name="Bell C."/>
            <person name="Bharti A.K."/>
            <person name="Crow J.A."/>
            <person name="Grimwood J."/>
            <person name="Kramer R."/>
            <person name="Lindquist E."/>
            <person name="Lucas S."/>
            <person name="Salamov A."/>
            <person name="McFadden G.I."/>
            <person name="Lane C.E."/>
            <person name="Keeling P.J."/>
            <person name="Gray M.W."/>
            <person name="Grigoriev I.V."/>
            <person name="Archibald J.M."/>
        </authorList>
    </citation>
    <scope>NUCLEOTIDE SEQUENCE</scope>
    <source>
        <strain evidence="7">CCMP2712</strain>
    </source>
</reference>
<dbReference type="GO" id="GO:0051123">
    <property type="term" value="P:RNA polymerase II preinitiation complex assembly"/>
    <property type="evidence" value="ECO:0007669"/>
    <property type="project" value="TreeGrafter"/>
</dbReference>
<feature type="region of interest" description="Disordered" evidence="3">
    <location>
        <begin position="259"/>
        <end position="333"/>
    </location>
</feature>
<feature type="compositionally biased region" description="Low complexity" evidence="3">
    <location>
        <begin position="169"/>
        <end position="178"/>
    </location>
</feature>
<feature type="compositionally biased region" description="Basic and acidic residues" evidence="3">
    <location>
        <begin position="1212"/>
        <end position="1223"/>
    </location>
</feature>
<feature type="compositionally biased region" description="Acidic residues" evidence="3">
    <location>
        <begin position="348"/>
        <end position="378"/>
    </location>
</feature>
<feature type="region of interest" description="Disordered" evidence="3">
    <location>
        <begin position="100"/>
        <end position="178"/>
    </location>
</feature>
<dbReference type="GO" id="GO:0004402">
    <property type="term" value="F:histone acetyltransferase activity"/>
    <property type="evidence" value="ECO:0007669"/>
    <property type="project" value="InterPro"/>
</dbReference>
<proteinExistence type="predicted"/>
<feature type="compositionally biased region" description="Basic and acidic residues" evidence="3">
    <location>
        <begin position="158"/>
        <end position="168"/>
    </location>
</feature>
<feature type="compositionally biased region" description="Basic and acidic residues" evidence="3">
    <location>
        <begin position="1106"/>
        <end position="1115"/>
    </location>
</feature>
<feature type="region of interest" description="Disordered" evidence="3">
    <location>
        <begin position="1183"/>
        <end position="1250"/>
    </location>
</feature>
<dbReference type="EMBL" id="JH992970">
    <property type="protein sequence ID" value="EKX53494.1"/>
    <property type="molecule type" value="Genomic_DNA"/>
</dbReference>
<feature type="compositionally biased region" description="Acidic residues" evidence="3">
    <location>
        <begin position="263"/>
        <end position="277"/>
    </location>
</feature>
<dbReference type="PANTHER" id="PTHR13900">
    <property type="entry name" value="TRANSCRIPTION INITIATION FACTOR TFIID"/>
    <property type="match status" value="1"/>
</dbReference>
<evidence type="ECO:0000256" key="1">
    <source>
        <dbReference type="ARBA" id="ARBA00004123"/>
    </source>
</evidence>
<evidence type="ECO:0000313" key="5">
    <source>
        <dbReference type="EMBL" id="EKX53494.1"/>
    </source>
</evidence>
<dbReference type="OrthoDB" id="5752at2759"/>
<dbReference type="GO" id="GO:0016251">
    <property type="term" value="F:RNA polymerase II general transcription initiation factor activity"/>
    <property type="evidence" value="ECO:0007669"/>
    <property type="project" value="InterPro"/>
</dbReference>
<organism evidence="5">
    <name type="scientific">Guillardia theta (strain CCMP2712)</name>
    <name type="common">Cryptophyte</name>
    <dbReference type="NCBI Taxonomy" id="905079"/>
    <lineage>
        <taxon>Eukaryota</taxon>
        <taxon>Cryptophyceae</taxon>
        <taxon>Pyrenomonadales</taxon>
        <taxon>Geminigeraceae</taxon>
        <taxon>Guillardia</taxon>
    </lineage>
</organism>
<protein>
    <recommendedName>
        <fullName evidence="4">Transcription initiation factor TFIID subunit 1 histone acetyltransferase domain-containing protein</fullName>
    </recommendedName>
</protein>
<dbReference type="EnsemblProtists" id="EKX53494">
    <property type="protein sequence ID" value="EKX53494"/>
    <property type="gene ID" value="GUITHDRAFT_101192"/>
</dbReference>
<feature type="compositionally biased region" description="Low complexity" evidence="3">
    <location>
        <begin position="310"/>
        <end position="327"/>
    </location>
</feature>
<feature type="region of interest" description="Disordered" evidence="3">
    <location>
        <begin position="984"/>
        <end position="1011"/>
    </location>
</feature>
<comment type="subcellular location">
    <subcellularLocation>
        <location evidence="1">Nucleus</location>
    </subcellularLocation>
</comment>
<dbReference type="Proteomes" id="UP000011087">
    <property type="component" value="Unassembled WGS sequence"/>
</dbReference>
<feature type="compositionally biased region" description="Basic and acidic residues" evidence="3">
    <location>
        <begin position="1068"/>
        <end position="1086"/>
    </location>
</feature>
<feature type="compositionally biased region" description="Basic and acidic residues" evidence="3">
    <location>
        <begin position="129"/>
        <end position="151"/>
    </location>
</feature>
<sequence length="1293" mass="145197">MTDSSGLLEKIWLGNINEKFEVDQDGYDEDTVNGLVRTTRQEKSTIVGDAITEQDTAVTDDADYIPKAANAIDFSKETEVAEEEEDTSKTDVYVAKAKSLALSQGSAQQSTRKVDDDYDEEEEEGEGQAEEKAADKKDQDNEAKQDAKSLEEQEQADEEHQKSKEDKAAAPQAPKSQAGVIQAELIHATEASLRKNGLLLLSQMYIGPSIPVRMSKNRKVTHSSSVKMEVMSDDEERFVDEAARRAAAAASLRFRDYHMGLNEPEEEEEDKDEGDVEEEKKITDLNESQPELPPALPQDEAVMPEETVKAEAQQVQEEAAKAPAAAAFRPLAPIESQMWEDNIIWGSSEEESEREEEEGDEGEEVDSDDFEDVDGDDDGMMVEAQYGNDHTNNVAKKARGVSGALGESRVRKSQSEEPTIEQRLVEAKKYFIERDELNPTNTVRIGEYNQALEDGSWLLNIIWQDKDRKAAKMDSKYVVKGRRLPRAMKGTSFSAQRVIMAPHTKREHVHTCIPPWWTIARCELNSLSLEDLSVRLNISHDQYYQGGSGSKARIKLGRPQVLNAPCTKSAKQKNISNTVKDAHLTNFHRQRLFEGEKIKVITFRPLQTSEKSKEKKMLKGAEEKIQALKKMRDVTCSDSKALLVEYYEQIPPVVSNVGMASRIRHYYRSRNDAPAPSIPSEHLNDGKPVGLDVQQESPFYGDIPEGANSFVSALENNMQRAPIAKHEPHPTDFLVVKNGDKFFLKPIDSLYCAGQCHPFVKVPAPNSKEQAAYQKRHLINFIYGRLKGGGILHTHEVFDEFKATSETAIRKQLKDCAQFNREGGEGGHWTLKEGFEIPKDVMEISDTPENVCLFESLQAGQMRLRNLGIKTVQKADEIASSVQDIVKDKSFAESTADNDVKLIPTAAQCVLELVSLAPWNVSNSFVNSSDHRVPLNLSLLVGSRKAREPAVRDQMFNPRHDPKDKKFQLDYTRRKQIIFQEMLETISQNEPESSSEEENEDDKIDEFAPSSTVGVRKSTIARRWRYELDSHSGTGKWKHTLIKNADEVAKIVARHNARAVDMNDDQNDERAKADARREKKRLQEQKRRLKKKKEKMGFFENDAHEEEQRPREKAGFIKISKGSIQDYNNAKKKQARDLPDHLQDRFPNLPPVADRLAAEAQKLVNSHSERLKTLETMVGEWKGYSKVGTPGTSYPGTPAVGRSAPASPGPADDSKSMPEKAEEADFDLEEELDAQMEEEEAPGGDEEMAVDDMDSELHSDMNMLAEGMSCPVESEGNEMNKSRHVEGANFKIS</sequence>
<dbReference type="InterPro" id="IPR040240">
    <property type="entry name" value="TAF1"/>
</dbReference>
<feature type="compositionally biased region" description="Acidic residues" evidence="3">
    <location>
        <begin position="993"/>
        <end position="1004"/>
    </location>
</feature>
<feature type="compositionally biased region" description="Acidic residues" evidence="3">
    <location>
        <begin position="116"/>
        <end position="128"/>
    </location>
</feature>
<keyword evidence="7" id="KW-1185">Reference proteome</keyword>
<dbReference type="RefSeq" id="XP_005840474.1">
    <property type="nucleotide sequence ID" value="XM_005840417.1"/>
</dbReference>
<evidence type="ECO:0000313" key="7">
    <source>
        <dbReference type="Proteomes" id="UP000011087"/>
    </source>
</evidence>
<keyword evidence="2" id="KW-0539">Nucleus</keyword>
<dbReference type="eggNOG" id="KOG0008">
    <property type="taxonomic scope" value="Eukaryota"/>
</dbReference>
<evidence type="ECO:0000259" key="4">
    <source>
        <dbReference type="Pfam" id="PF12157"/>
    </source>
</evidence>
<dbReference type="HOGENOM" id="CLU_262083_0_0_1"/>
<accession>L1JYS9</accession>
<reference evidence="6" key="3">
    <citation type="submission" date="2015-06" db="UniProtKB">
        <authorList>
            <consortium name="EnsemblProtists"/>
        </authorList>
    </citation>
    <scope>IDENTIFICATION</scope>
</reference>
<dbReference type="InterPro" id="IPR022591">
    <property type="entry name" value="TAF1_HAT_dom"/>
</dbReference>
<gene>
    <name evidence="5" type="ORF">GUITHDRAFT_101192</name>
</gene>
<dbReference type="PANTHER" id="PTHR13900:SF0">
    <property type="entry name" value="TRANSCRIPTION INITIATION FACTOR TFIID SUBUNIT 1"/>
    <property type="match status" value="1"/>
</dbReference>
<dbReference type="GO" id="GO:0017025">
    <property type="term" value="F:TBP-class protein binding"/>
    <property type="evidence" value="ECO:0007669"/>
    <property type="project" value="InterPro"/>
</dbReference>
<evidence type="ECO:0000256" key="3">
    <source>
        <dbReference type="SAM" id="MobiDB-lite"/>
    </source>
</evidence>